<dbReference type="EMBL" id="JAWRVG010000008">
    <property type="protein sequence ID" value="KAK4078541.1"/>
    <property type="molecule type" value="Genomic_DNA"/>
</dbReference>
<keyword evidence="3" id="KW-1185">Reference proteome</keyword>
<dbReference type="AlphaFoldDB" id="A0AAE1M2J7"/>
<evidence type="ECO:0000256" key="1">
    <source>
        <dbReference type="SAM" id="MobiDB-lite"/>
    </source>
</evidence>
<protein>
    <submittedName>
        <fullName evidence="2">Uncharacterized protein</fullName>
    </submittedName>
</protein>
<gene>
    <name evidence="2" type="ORF">Triagg1_2872</name>
</gene>
<sequence>MLYNIILTLNPHPTPSSVVVLQTTSPNERRQADVPTTTTTTTTTTINHPKSPPSRRYSHDAIGRISASRPAVPDNRLLLPRGGVWLIRAAGPKGEGEGIRRDKQDSTWLRPPWNLGAMALS</sequence>
<reference evidence="2" key="1">
    <citation type="submission" date="2023-11" db="EMBL/GenBank/DDBJ databases">
        <title>The genome sequences of three competitors of mushroom-forming fungi.</title>
        <authorList>
            <person name="Beijen E."/>
            <person name="Ohm R.A."/>
        </authorList>
    </citation>
    <scope>NUCLEOTIDE SEQUENCE</scope>
    <source>
        <strain evidence="2">CBS 100526</strain>
    </source>
</reference>
<evidence type="ECO:0000313" key="3">
    <source>
        <dbReference type="Proteomes" id="UP001273209"/>
    </source>
</evidence>
<dbReference type="RefSeq" id="XP_062757939.1">
    <property type="nucleotide sequence ID" value="XM_062897101.1"/>
</dbReference>
<organism evidence="2 3">
    <name type="scientific">Trichoderma aggressivum f. europaeum</name>
    <dbReference type="NCBI Taxonomy" id="173218"/>
    <lineage>
        <taxon>Eukaryota</taxon>
        <taxon>Fungi</taxon>
        <taxon>Dikarya</taxon>
        <taxon>Ascomycota</taxon>
        <taxon>Pezizomycotina</taxon>
        <taxon>Sordariomycetes</taxon>
        <taxon>Hypocreomycetidae</taxon>
        <taxon>Hypocreales</taxon>
        <taxon>Hypocreaceae</taxon>
        <taxon>Trichoderma</taxon>
    </lineage>
</organism>
<feature type="compositionally biased region" description="Low complexity" evidence="1">
    <location>
        <begin position="36"/>
        <end position="45"/>
    </location>
</feature>
<dbReference type="GeneID" id="87917006"/>
<proteinExistence type="predicted"/>
<evidence type="ECO:0000313" key="2">
    <source>
        <dbReference type="EMBL" id="KAK4078541.1"/>
    </source>
</evidence>
<name>A0AAE1M2J7_9HYPO</name>
<dbReference type="Proteomes" id="UP001273209">
    <property type="component" value="Unassembled WGS sequence"/>
</dbReference>
<accession>A0AAE1M2J7</accession>
<comment type="caution">
    <text evidence="2">The sequence shown here is derived from an EMBL/GenBank/DDBJ whole genome shotgun (WGS) entry which is preliminary data.</text>
</comment>
<feature type="region of interest" description="Disordered" evidence="1">
    <location>
        <begin position="23"/>
        <end position="58"/>
    </location>
</feature>